<protein>
    <submittedName>
        <fullName evidence="2">Uncharacterized protein</fullName>
    </submittedName>
</protein>
<organism evidence="2 3">
    <name type="scientific">Coleophoma cylindrospora</name>
    <dbReference type="NCBI Taxonomy" id="1849047"/>
    <lineage>
        <taxon>Eukaryota</taxon>
        <taxon>Fungi</taxon>
        <taxon>Dikarya</taxon>
        <taxon>Ascomycota</taxon>
        <taxon>Pezizomycotina</taxon>
        <taxon>Leotiomycetes</taxon>
        <taxon>Helotiales</taxon>
        <taxon>Dermateaceae</taxon>
        <taxon>Coleophoma</taxon>
    </lineage>
</organism>
<reference evidence="2 3" key="1">
    <citation type="journal article" date="2018" name="IMA Fungus">
        <title>IMA Genome-F 9: Draft genome sequence of Annulohypoxylon stygium, Aspergillus mulundensis, Berkeleyomyces basicola (syn. Thielaviopsis basicola), Ceratocystis smalleyi, two Cercospora beticola strains, Coleophoma cylindrospora, Fusarium fracticaudum, Phialophora cf. hyalina, and Morchella septimelata.</title>
        <authorList>
            <person name="Wingfield B.D."/>
            <person name="Bills G.F."/>
            <person name="Dong Y."/>
            <person name="Huang W."/>
            <person name="Nel W.J."/>
            <person name="Swalarsk-Parry B.S."/>
            <person name="Vaghefi N."/>
            <person name="Wilken P.M."/>
            <person name="An Z."/>
            <person name="de Beer Z.W."/>
            <person name="De Vos L."/>
            <person name="Chen L."/>
            <person name="Duong T.A."/>
            <person name="Gao Y."/>
            <person name="Hammerbacher A."/>
            <person name="Kikkert J.R."/>
            <person name="Li Y."/>
            <person name="Li H."/>
            <person name="Li K."/>
            <person name="Li Q."/>
            <person name="Liu X."/>
            <person name="Ma X."/>
            <person name="Naidoo K."/>
            <person name="Pethybridge S.J."/>
            <person name="Sun J."/>
            <person name="Steenkamp E.T."/>
            <person name="van der Nest M.A."/>
            <person name="van Wyk S."/>
            <person name="Wingfield M.J."/>
            <person name="Xiong C."/>
            <person name="Yue Q."/>
            <person name="Zhang X."/>
        </authorList>
    </citation>
    <scope>NUCLEOTIDE SEQUENCE [LARGE SCALE GENOMIC DNA]</scope>
    <source>
        <strain evidence="2 3">BP6252</strain>
    </source>
</reference>
<accession>A0A3D8RN37</accession>
<name>A0A3D8RN37_9HELO</name>
<proteinExistence type="predicted"/>
<sequence length="344" mass="39226">MARSQEHWTARIMKHAEGITLTTSKEDLNEYALTKMHVHTEADFTDYTLWMVFKEEFESFTESTFKKLRVDVRAKLRIHLLQRGVYVDKPNAQHPLAAVLHDVLLEEEPHDWTDDELAAALKEVSPLITIALRDRLNPMKDRLRTQTAQSPPQSPPLPPLPPDTPLSSPTPPDRRPRGSGYDILQELEDQIEMLKKSLKISNGGPITTPDSMNFSKEATAVAKIYTNNQKYDGVNNRFDLKLNIFYDICRRANLPPTSYMAAFPTMLKGLAQDHYYNNNLSSRTFIEPADTGSLLLRPHCLHYLAVDGAIEPVYRQTLVWAVNIVSTVNDKNGRNQTVAKQNWF</sequence>
<comment type="caution">
    <text evidence="2">The sequence shown here is derived from an EMBL/GenBank/DDBJ whole genome shotgun (WGS) entry which is preliminary data.</text>
</comment>
<evidence type="ECO:0000256" key="1">
    <source>
        <dbReference type="SAM" id="MobiDB-lite"/>
    </source>
</evidence>
<feature type="region of interest" description="Disordered" evidence="1">
    <location>
        <begin position="143"/>
        <end position="180"/>
    </location>
</feature>
<dbReference type="AlphaFoldDB" id="A0A3D8RN37"/>
<evidence type="ECO:0000313" key="3">
    <source>
        <dbReference type="Proteomes" id="UP000256645"/>
    </source>
</evidence>
<keyword evidence="3" id="KW-1185">Reference proteome</keyword>
<evidence type="ECO:0000313" key="2">
    <source>
        <dbReference type="EMBL" id="RDW75512.1"/>
    </source>
</evidence>
<feature type="compositionally biased region" description="Pro residues" evidence="1">
    <location>
        <begin position="152"/>
        <end position="171"/>
    </location>
</feature>
<gene>
    <name evidence="2" type="ORF">BP6252_06654</name>
</gene>
<dbReference type="OrthoDB" id="3599542at2759"/>
<dbReference type="EMBL" id="PDLM01000006">
    <property type="protein sequence ID" value="RDW75512.1"/>
    <property type="molecule type" value="Genomic_DNA"/>
</dbReference>
<dbReference type="Proteomes" id="UP000256645">
    <property type="component" value="Unassembled WGS sequence"/>
</dbReference>